<gene>
    <name evidence="1" type="ORF">HF844_03290</name>
</gene>
<dbReference type="AlphaFoldDB" id="A0A7X9NQN8"/>
<organism evidence="1 2">
    <name type="scientific">Bifidobacterium thermophilum</name>
    <dbReference type="NCBI Taxonomy" id="33905"/>
    <lineage>
        <taxon>Bacteria</taxon>
        <taxon>Bacillati</taxon>
        <taxon>Actinomycetota</taxon>
        <taxon>Actinomycetes</taxon>
        <taxon>Bifidobacteriales</taxon>
        <taxon>Bifidobacteriaceae</taxon>
        <taxon>Bifidobacterium</taxon>
    </lineage>
</organism>
<evidence type="ECO:0000313" key="2">
    <source>
        <dbReference type="Proteomes" id="UP000588369"/>
    </source>
</evidence>
<dbReference type="Proteomes" id="UP000588369">
    <property type="component" value="Unassembled WGS sequence"/>
</dbReference>
<accession>A0A7X9NQN8</accession>
<reference evidence="1 2" key="1">
    <citation type="submission" date="2020-04" db="EMBL/GenBank/DDBJ databases">
        <authorList>
            <person name="Hitch T.C.A."/>
            <person name="Wylensek D."/>
            <person name="Clavel T."/>
        </authorList>
    </citation>
    <scope>NUCLEOTIDE SEQUENCE [LARGE SCALE GENOMIC DNA]</scope>
    <source>
        <strain evidence="1 2">BSM-130-P53-3C</strain>
    </source>
</reference>
<name>A0A7X9NQN8_9BIFI</name>
<proteinExistence type="predicted"/>
<protein>
    <submittedName>
        <fullName evidence="1">Uncharacterized protein</fullName>
    </submittedName>
</protein>
<comment type="caution">
    <text evidence="1">The sequence shown here is derived from an EMBL/GenBank/DDBJ whole genome shotgun (WGS) entry which is preliminary data.</text>
</comment>
<dbReference type="RefSeq" id="WP_168983929.1">
    <property type="nucleotide sequence ID" value="NZ_JABAGI010000003.1"/>
</dbReference>
<dbReference type="EMBL" id="JABAGI010000003">
    <property type="protein sequence ID" value="NME61828.1"/>
    <property type="molecule type" value="Genomic_DNA"/>
</dbReference>
<sequence>MIHHPGQLAGYWPQTADDLAWAEGYPTVSACEQAIARGDPGTCRSGLKGFADYGIAEWRDDRIVSINGKTVLGPDDFLLEDALFLGAKHLYKTDGVDDVDGVCGLEVEPADAVLIRYRDIIAMCEEDRSRRLVLTLADGEQTAIPVSPVFHGALDWRSRASRRHEHAQRIIETIEAHR</sequence>
<evidence type="ECO:0000313" key="1">
    <source>
        <dbReference type="EMBL" id="NME61828.1"/>
    </source>
</evidence>